<dbReference type="PANTHER" id="PTHR13802:SF65">
    <property type="entry name" value="NIDOGEN"/>
    <property type="match status" value="1"/>
</dbReference>
<feature type="chain" id="PRO_5045356025" description="VWFD domain-containing protein" evidence="2">
    <location>
        <begin position="18"/>
        <end position="736"/>
    </location>
</feature>
<organism evidence="4 5">
    <name type="scientific">Dyadobacter beijingensis</name>
    <dbReference type="NCBI Taxonomy" id="365489"/>
    <lineage>
        <taxon>Bacteria</taxon>
        <taxon>Pseudomonadati</taxon>
        <taxon>Bacteroidota</taxon>
        <taxon>Cytophagia</taxon>
        <taxon>Cytophagales</taxon>
        <taxon>Spirosomataceae</taxon>
        <taxon>Dyadobacter</taxon>
    </lineage>
</organism>
<gene>
    <name evidence="4" type="ORF">GCM10010967_55010</name>
</gene>
<feature type="domain" description="VWFD" evidence="3">
    <location>
        <begin position="291"/>
        <end position="479"/>
    </location>
</feature>
<dbReference type="PROSITE" id="PS51233">
    <property type="entry name" value="VWFD"/>
    <property type="match status" value="1"/>
</dbReference>
<dbReference type="PANTHER" id="PTHR13802">
    <property type="entry name" value="MUCIN 4-RELATED"/>
    <property type="match status" value="1"/>
</dbReference>
<accession>A0ABQ2IHU7</accession>
<dbReference type="InterPro" id="IPR001846">
    <property type="entry name" value="VWF_type-D"/>
</dbReference>
<keyword evidence="2" id="KW-0732">Signal</keyword>
<protein>
    <recommendedName>
        <fullName evidence="3">VWFD domain-containing protein</fullName>
    </recommendedName>
</protein>
<feature type="signal peptide" evidence="2">
    <location>
        <begin position="1"/>
        <end position="17"/>
    </location>
</feature>
<dbReference type="Proteomes" id="UP000632339">
    <property type="component" value="Unassembled WGS sequence"/>
</dbReference>
<reference evidence="5" key="1">
    <citation type="journal article" date="2019" name="Int. J. Syst. Evol. Microbiol.">
        <title>The Global Catalogue of Microorganisms (GCM) 10K type strain sequencing project: providing services to taxonomists for standard genome sequencing and annotation.</title>
        <authorList>
            <consortium name="The Broad Institute Genomics Platform"/>
            <consortium name="The Broad Institute Genome Sequencing Center for Infectious Disease"/>
            <person name="Wu L."/>
            <person name="Ma J."/>
        </authorList>
    </citation>
    <scope>NUCLEOTIDE SEQUENCE [LARGE SCALE GENOMIC DNA]</scope>
    <source>
        <strain evidence="5">CGMCC 1.6375</strain>
    </source>
</reference>
<proteinExistence type="predicted"/>
<evidence type="ECO:0000256" key="2">
    <source>
        <dbReference type="SAM" id="SignalP"/>
    </source>
</evidence>
<dbReference type="RefSeq" id="WP_019945204.1">
    <property type="nucleotide sequence ID" value="NZ_BMLI01000004.1"/>
</dbReference>
<comment type="caution">
    <text evidence="4">The sequence shown here is derived from an EMBL/GenBank/DDBJ whole genome shotgun (WGS) entry which is preliminary data.</text>
</comment>
<evidence type="ECO:0000313" key="5">
    <source>
        <dbReference type="Proteomes" id="UP000632339"/>
    </source>
</evidence>
<sequence length="736" mass="80246">MKYLLTHLSRPAAPAFARRMVLLIALFALPFACKEKENTPDAASNGPVGIRYHQLILPCTDPATGNKGVAILDFRFDTYAGDEADGYGFGKYMAFNTKDLTTIDAAIQTANADIAAGAAEVKNFPTMTDFLSARLSKVPGFATSKDLSADAVWGVLAGEETAIASLHGTEKTFDWDKFLTDLLATPAYAQGYVQPAEGTDYHASYYYRPAPSPGSPLPVYKMVNPVKQAQMPTNAQPEQRNSRGETPAQQAAREEAARSAAQAARTNRGPRNLSDAFNGIFERLGEGLGLPGGGSTGDPHFRTHDGLNYDFQTIGEFVAAKASGIEIQGRQEDVDKTNRASVNTGVAARLGSDEICFLMKPGLSNTAKLYINKKETAISAAAQAALGNGNKIRLEGGQKLVFTNAKSEGVSIYWNAFSLDYMVLLSPERKGQMTGLMGNYDGDFSNDFKLADGTAVDPLFASITGPFADAWRVSDATSLFIYENGRNTASFTDRNFPKTFPVVSPEKLAWAEGVCRTAGVTRQPELGHCMFDVGLTGDERLAQSALHSQQEFPAGPDVAAFTSLKVDLKERPSDDPESRILLDLDRGTFYTLARGAAVARDIDIVFDFYAGPWFAGPRAVKNCGVSCGAYNIWPRIEAQQWPYFQNTFLRYTSIPANQWDTFTRAEDLRRAWTFDQGADEKTELTHPLTDLTTTAPLSQYLWSFTTQQGKKGLIRFTQAQAGKTSASFVFDVKIER</sequence>
<dbReference type="Pfam" id="PF00094">
    <property type="entry name" value="VWD"/>
    <property type="match status" value="1"/>
</dbReference>
<evidence type="ECO:0000256" key="1">
    <source>
        <dbReference type="SAM" id="MobiDB-lite"/>
    </source>
</evidence>
<feature type="compositionally biased region" description="Polar residues" evidence="1">
    <location>
        <begin position="230"/>
        <end position="239"/>
    </location>
</feature>
<evidence type="ECO:0000313" key="4">
    <source>
        <dbReference type="EMBL" id="GGN12039.1"/>
    </source>
</evidence>
<dbReference type="SMART" id="SM00216">
    <property type="entry name" value="VWD"/>
    <property type="match status" value="1"/>
</dbReference>
<keyword evidence="5" id="KW-1185">Reference proteome</keyword>
<dbReference type="EMBL" id="BMLI01000004">
    <property type="protein sequence ID" value="GGN12039.1"/>
    <property type="molecule type" value="Genomic_DNA"/>
</dbReference>
<name>A0ABQ2IHU7_9BACT</name>
<feature type="region of interest" description="Disordered" evidence="1">
    <location>
        <begin position="229"/>
        <end position="274"/>
    </location>
</feature>
<evidence type="ECO:0000259" key="3">
    <source>
        <dbReference type="PROSITE" id="PS51233"/>
    </source>
</evidence>
<dbReference type="InterPro" id="IPR051495">
    <property type="entry name" value="Epithelial_Barrier/Signaling"/>
</dbReference>